<sequence>MMSPFIIVQHLPIPSGSLPESSCGPPRPWLRLAGAQPGFSSLRPNFLAVHTPDAITEQESGKFKGVQHRAMHLSRVTTDSWSVQ</sequence>
<gene>
    <name evidence="1" type="ORF">CU100_14420</name>
</gene>
<reference evidence="2" key="1">
    <citation type="submission" date="2017-11" db="EMBL/GenBank/DDBJ databases">
        <authorList>
            <person name="Kuznetsova I."/>
            <person name="Sazanova A."/>
            <person name="Chirak E."/>
            <person name="Safronova V."/>
            <person name="Willems A."/>
        </authorList>
    </citation>
    <scope>NUCLEOTIDE SEQUENCE [LARGE SCALE GENOMIC DNA]</scope>
    <source>
        <strain evidence="2">PEPV15</strain>
    </source>
</reference>
<evidence type="ECO:0000313" key="1">
    <source>
        <dbReference type="EMBL" id="PSH56574.1"/>
    </source>
</evidence>
<comment type="caution">
    <text evidence="1">The sequence shown here is derived from an EMBL/GenBank/DDBJ whole genome shotgun (WGS) entry which is preliminary data.</text>
</comment>
<name>A0A2P7AQR5_9HYPH</name>
<protein>
    <submittedName>
        <fullName evidence="1">Uncharacterized protein</fullName>
    </submittedName>
</protein>
<accession>A0A2P7AQR5</accession>
<keyword evidence="2" id="KW-1185">Reference proteome</keyword>
<dbReference type="EMBL" id="PGGN01000003">
    <property type="protein sequence ID" value="PSH56574.1"/>
    <property type="molecule type" value="Genomic_DNA"/>
</dbReference>
<dbReference type="Proteomes" id="UP000241158">
    <property type="component" value="Unassembled WGS sequence"/>
</dbReference>
<dbReference type="AlphaFoldDB" id="A0A2P7AQR5"/>
<evidence type="ECO:0000313" key="2">
    <source>
        <dbReference type="Proteomes" id="UP000241158"/>
    </source>
</evidence>
<proteinExistence type="predicted"/>
<organism evidence="1 2">
    <name type="scientific">Phyllobacterium endophyticum</name>
    <dbReference type="NCBI Taxonomy" id="1149773"/>
    <lineage>
        <taxon>Bacteria</taxon>
        <taxon>Pseudomonadati</taxon>
        <taxon>Pseudomonadota</taxon>
        <taxon>Alphaproteobacteria</taxon>
        <taxon>Hyphomicrobiales</taxon>
        <taxon>Phyllobacteriaceae</taxon>
        <taxon>Phyllobacterium</taxon>
    </lineage>
</organism>